<evidence type="ECO:0000256" key="1">
    <source>
        <dbReference type="SAM" id="MobiDB-lite"/>
    </source>
</evidence>
<dbReference type="EMBL" id="QGKV02002055">
    <property type="protein sequence ID" value="KAF3495060.1"/>
    <property type="molecule type" value="Genomic_DNA"/>
</dbReference>
<accession>A0ABQ7ABM1</accession>
<feature type="region of interest" description="Disordered" evidence="1">
    <location>
        <begin position="66"/>
        <end position="101"/>
    </location>
</feature>
<organism evidence="2 3">
    <name type="scientific">Brassica cretica</name>
    <name type="common">Mustard</name>
    <dbReference type="NCBI Taxonomy" id="69181"/>
    <lineage>
        <taxon>Eukaryota</taxon>
        <taxon>Viridiplantae</taxon>
        <taxon>Streptophyta</taxon>
        <taxon>Embryophyta</taxon>
        <taxon>Tracheophyta</taxon>
        <taxon>Spermatophyta</taxon>
        <taxon>Magnoliopsida</taxon>
        <taxon>eudicotyledons</taxon>
        <taxon>Gunneridae</taxon>
        <taxon>Pentapetalae</taxon>
        <taxon>rosids</taxon>
        <taxon>malvids</taxon>
        <taxon>Brassicales</taxon>
        <taxon>Brassicaceae</taxon>
        <taxon>Brassiceae</taxon>
        <taxon>Brassica</taxon>
    </lineage>
</organism>
<evidence type="ECO:0000313" key="3">
    <source>
        <dbReference type="Proteomes" id="UP000266723"/>
    </source>
</evidence>
<name>A0ABQ7ABM1_BRACR</name>
<proteinExistence type="predicted"/>
<reference evidence="2 3" key="1">
    <citation type="journal article" date="2020" name="BMC Genomics">
        <title>Intraspecific diversification of the crop wild relative Brassica cretica Lam. using demographic model selection.</title>
        <authorList>
            <person name="Kioukis A."/>
            <person name="Michalopoulou V.A."/>
            <person name="Briers L."/>
            <person name="Pirintsos S."/>
            <person name="Studholme D.J."/>
            <person name="Pavlidis P."/>
            <person name="Sarris P.F."/>
        </authorList>
    </citation>
    <scope>NUCLEOTIDE SEQUENCE [LARGE SCALE GENOMIC DNA]</scope>
    <source>
        <strain evidence="3">cv. PFS-1207/04</strain>
    </source>
</reference>
<keyword evidence="3" id="KW-1185">Reference proteome</keyword>
<sequence length="101" mass="10846">MTTPTHVSRIVFDLILSRFKVRDMFSAYVTWATLPVRRAELVDAKGNFDQILAGLKSECILPSCLGEPEGQDPVAKDGGESAPMIPEGAIGDGESPPAEDD</sequence>
<protein>
    <submittedName>
        <fullName evidence="2">Uncharacterized protein</fullName>
    </submittedName>
</protein>
<gene>
    <name evidence="2" type="ORF">DY000_02052881</name>
</gene>
<evidence type="ECO:0000313" key="2">
    <source>
        <dbReference type="EMBL" id="KAF3495060.1"/>
    </source>
</evidence>
<dbReference type="Proteomes" id="UP000266723">
    <property type="component" value="Unassembled WGS sequence"/>
</dbReference>
<comment type="caution">
    <text evidence="2">The sequence shown here is derived from an EMBL/GenBank/DDBJ whole genome shotgun (WGS) entry which is preliminary data.</text>
</comment>